<proteinExistence type="predicted"/>
<dbReference type="AlphaFoldDB" id="A0AA40K3Z6"/>
<comment type="caution">
    <text evidence="1">The sequence shown here is derived from an EMBL/GenBank/DDBJ whole genome shotgun (WGS) entry which is preliminary data.</text>
</comment>
<dbReference type="EMBL" id="JAUKTV010000002">
    <property type="protein sequence ID" value="KAK0745094.1"/>
    <property type="molecule type" value="Genomic_DNA"/>
</dbReference>
<protein>
    <submittedName>
        <fullName evidence="1">Uncharacterized protein</fullName>
    </submittedName>
</protein>
<dbReference type="Proteomes" id="UP001172159">
    <property type="component" value="Unassembled WGS sequence"/>
</dbReference>
<organism evidence="1 2">
    <name type="scientific">Apiosordaria backusii</name>
    <dbReference type="NCBI Taxonomy" id="314023"/>
    <lineage>
        <taxon>Eukaryota</taxon>
        <taxon>Fungi</taxon>
        <taxon>Dikarya</taxon>
        <taxon>Ascomycota</taxon>
        <taxon>Pezizomycotina</taxon>
        <taxon>Sordariomycetes</taxon>
        <taxon>Sordariomycetidae</taxon>
        <taxon>Sordariales</taxon>
        <taxon>Lasiosphaeriaceae</taxon>
        <taxon>Apiosordaria</taxon>
    </lineage>
</organism>
<keyword evidence="2" id="KW-1185">Reference proteome</keyword>
<gene>
    <name evidence="1" type="ORF">B0T21DRAFT_281405</name>
</gene>
<sequence>MPSHDLERQKRTTQLLATKVGNLWPCLPHELCLMISALVVREYTVSVFQGLWAARHQLPNHNVDVSQSIWVRYSDMGGAKYVYELSNTGGRCFRKLFDPEISPDPGVLYVLEDHLGVRDLVFHNPESKRMRLPSGNHERGTWWRVISLPYKLQVEYDVGVFSVPARG</sequence>
<accession>A0AA40K3Z6</accession>
<evidence type="ECO:0000313" key="2">
    <source>
        <dbReference type="Proteomes" id="UP001172159"/>
    </source>
</evidence>
<reference evidence="1" key="1">
    <citation type="submission" date="2023-06" db="EMBL/GenBank/DDBJ databases">
        <title>Genome-scale phylogeny and comparative genomics of the fungal order Sordariales.</title>
        <authorList>
            <consortium name="Lawrence Berkeley National Laboratory"/>
            <person name="Hensen N."/>
            <person name="Bonometti L."/>
            <person name="Westerberg I."/>
            <person name="Brannstrom I.O."/>
            <person name="Guillou S."/>
            <person name="Cros-Aarteil S."/>
            <person name="Calhoun S."/>
            <person name="Haridas S."/>
            <person name="Kuo A."/>
            <person name="Mondo S."/>
            <person name="Pangilinan J."/>
            <person name="Riley R."/>
            <person name="Labutti K."/>
            <person name="Andreopoulos B."/>
            <person name="Lipzen A."/>
            <person name="Chen C."/>
            <person name="Yanf M."/>
            <person name="Daum C."/>
            <person name="Ng V."/>
            <person name="Clum A."/>
            <person name="Steindorff A."/>
            <person name="Ohm R."/>
            <person name="Martin F."/>
            <person name="Silar P."/>
            <person name="Natvig D."/>
            <person name="Lalanne C."/>
            <person name="Gautier V."/>
            <person name="Ament-Velasquez S.L."/>
            <person name="Kruys A."/>
            <person name="Hutchinson M.I."/>
            <person name="Powell A.J."/>
            <person name="Barry K."/>
            <person name="Miller A.N."/>
            <person name="Grigoriev I.V."/>
            <person name="Debuchy R."/>
            <person name="Gladieux P."/>
            <person name="Thoren M.H."/>
            <person name="Johannesson H."/>
        </authorList>
    </citation>
    <scope>NUCLEOTIDE SEQUENCE</scope>
    <source>
        <strain evidence="1">CBS 540.89</strain>
    </source>
</reference>
<evidence type="ECO:0000313" key="1">
    <source>
        <dbReference type="EMBL" id="KAK0745094.1"/>
    </source>
</evidence>
<name>A0AA40K3Z6_9PEZI</name>